<dbReference type="SUPFAM" id="SSF89260">
    <property type="entry name" value="Collagen-binding domain"/>
    <property type="match status" value="1"/>
</dbReference>
<name>A0A075R7S5_BRELA</name>
<dbReference type="KEGG" id="blr:BRLA_c029260"/>
<dbReference type="RefSeq" id="WP_003335888.1">
    <property type="nucleotide sequence ID" value="NZ_CP007806.1"/>
</dbReference>
<organism evidence="2 3">
    <name type="scientific">Brevibacillus laterosporus LMG 15441</name>
    <dbReference type="NCBI Taxonomy" id="1042163"/>
    <lineage>
        <taxon>Bacteria</taxon>
        <taxon>Bacillati</taxon>
        <taxon>Bacillota</taxon>
        <taxon>Bacilli</taxon>
        <taxon>Bacillales</taxon>
        <taxon>Paenibacillaceae</taxon>
        <taxon>Brevibacillus</taxon>
    </lineage>
</organism>
<protein>
    <submittedName>
        <fullName evidence="2">Uncharacterized protein</fullName>
    </submittedName>
</protein>
<accession>A0A075R7S5</accession>
<gene>
    <name evidence="2" type="ORF">BRLA_c029260</name>
</gene>
<evidence type="ECO:0000313" key="3">
    <source>
        <dbReference type="Proteomes" id="UP000005850"/>
    </source>
</evidence>
<proteinExistence type="predicted"/>
<feature type="chain" id="PRO_5001709709" evidence="1">
    <location>
        <begin position="24"/>
        <end position="171"/>
    </location>
</feature>
<dbReference type="AlphaFoldDB" id="A0A075R7S5"/>
<dbReference type="Gene3D" id="2.60.120.380">
    <property type="match status" value="1"/>
</dbReference>
<dbReference type="STRING" id="1042163.BRLA_c029260"/>
<evidence type="ECO:0000256" key="1">
    <source>
        <dbReference type="SAM" id="SignalP"/>
    </source>
</evidence>
<keyword evidence="3" id="KW-1185">Reference proteome</keyword>
<reference evidence="2 3" key="1">
    <citation type="journal article" date="2011" name="J. Bacteriol.">
        <title>Genome sequence of Brevibacillus laterosporus LMG 15441, a pathogen of invertebrates.</title>
        <authorList>
            <person name="Djukic M."/>
            <person name="Poehlein A."/>
            <person name="Thurmer A."/>
            <person name="Daniel R."/>
        </authorList>
    </citation>
    <scope>NUCLEOTIDE SEQUENCE [LARGE SCALE GENOMIC DNA]</scope>
    <source>
        <strain evidence="2 3">LMG 15441</strain>
    </source>
</reference>
<dbReference type="HOGENOM" id="CLU_1609212_0_0_9"/>
<dbReference type="Proteomes" id="UP000005850">
    <property type="component" value="Chromosome"/>
</dbReference>
<feature type="signal peptide" evidence="1">
    <location>
        <begin position="1"/>
        <end position="23"/>
    </location>
</feature>
<sequence>MKKVIFSLLTLALVTSISSSALATEKIGATEVAEATKATEVNTCAAIFYDREPNDDFEQANAYMIGGQINGELPMDKVRDRLDYYTFTPTRSGKVSLVFAYSKGKSNIFSVEVYEKWREGKRPSRITWTEDPGEVLQFDVKAGTKYYICISAGARDSDFRHDYNVYTEYIN</sequence>
<evidence type="ECO:0000313" key="2">
    <source>
        <dbReference type="EMBL" id="AIG27238.1"/>
    </source>
</evidence>
<keyword evidence="1" id="KW-0732">Signal</keyword>
<dbReference type="EMBL" id="CP007806">
    <property type="protein sequence ID" value="AIG27238.1"/>
    <property type="molecule type" value="Genomic_DNA"/>
</dbReference>